<evidence type="ECO:0000256" key="1">
    <source>
        <dbReference type="SAM" id="SignalP"/>
    </source>
</evidence>
<evidence type="ECO:0000313" key="3">
    <source>
        <dbReference type="Proteomes" id="UP000254601"/>
    </source>
</evidence>
<evidence type="ECO:0008006" key="4">
    <source>
        <dbReference type="Google" id="ProtNLM"/>
    </source>
</evidence>
<organism evidence="2 3">
    <name type="scientific">Suttonella ornithocola</name>
    <dbReference type="NCBI Taxonomy" id="279832"/>
    <lineage>
        <taxon>Bacteria</taxon>
        <taxon>Pseudomonadati</taxon>
        <taxon>Pseudomonadota</taxon>
        <taxon>Gammaproteobacteria</taxon>
        <taxon>Cardiobacteriales</taxon>
        <taxon>Cardiobacteriaceae</taxon>
        <taxon>Suttonella</taxon>
    </lineage>
</organism>
<dbReference type="EMBL" id="UHIC01000001">
    <property type="protein sequence ID" value="SUO96951.1"/>
    <property type="molecule type" value="Genomic_DNA"/>
</dbReference>
<dbReference type="Proteomes" id="UP000254601">
    <property type="component" value="Unassembled WGS sequence"/>
</dbReference>
<feature type="chain" id="PRO_5016830519" description="Entry exclusion lipoprotein TrbK" evidence="1">
    <location>
        <begin position="20"/>
        <end position="73"/>
    </location>
</feature>
<evidence type="ECO:0000313" key="2">
    <source>
        <dbReference type="EMBL" id="SUO96951.1"/>
    </source>
</evidence>
<dbReference type="PROSITE" id="PS51257">
    <property type="entry name" value="PROKAR_LIPOPROTEIN"/>
    <property type="match status" value="1"/>
</dbReference>
<reference evidence="2 3" key="1">
    <citation type="submission" date="2018-06" db="EMBL/GenBank/DDBJ databases">
        <authorList>
            <consortium name="Pathogen Informatics"/>
            <person name="Doyle S."/>
        </authorList>
    </citation>
    <scope>NUCLEOTIDE SEQUENCE [LARGE SCALE GENOMIC DNA]</scope>
    <source>
        <strain evidence="2 3">NCTC13337</strain>
    </source>
</reference>
<keyword evidence="1" id="KW-0732">Signal</keyword>
<keyword evidence="3" id="KW-1185">Reference proteome</keyword>
<proteinExistence type="predicted"/>
<protein>
    <recommendedName>
        <fullName evidence="4">Entry exclusion lipoprotein TrbK</fullName>
    </recommendedName>
</protein>
<sequence>MTRISLCCACTLIIAACSAPNSPEAIGEYNLSKGKCTNIKDNTRVINDKMTQDVCKMVEGEFVPRNHKKRTWF</sequence>
<name>A0A380MZ41_9GAMM</name>
<dbReference type="AlphaFoldDB" id="A0A380MZ41"/>
<gene>
    <name evidence="2" type="ORF">NCTC13337_02096</name>
</gene>
<accession>A0A380MZ41</accession>
<dbReference type="RefSeq" id="WP_072576798.1">
    <property type="nucleotide sequence ID" value="NZ_LWHB01000102.1"/>
</dbReference>
<feature type="signal peptide" evidence="1">
    <location>
        <begin position="1"/>
        <end position="19"/>
    </location>
</feature>
<dbReference type="OrthoDB" id="7068876at2"/>